<evidence type="ECO:0000256" key="9">
    <source>
        <dbReference type="ARBA" id="ARBA00023004"/>
    </source>
</evidence>
<dbReference type="SUPFAM" id="SSF81343">
    <property type="entry name" value="Fumarate reductase respiratory complex transmembrane subunits"/>
    <property type="match status" value="1"/>
</dbReference>
<evidence type="ECO:0000256" key="5">
    <source>
        <dbReference type="ARBA" id="ARBA00022617"/>
    </source>
</evidence>
<evidence type="ECO:0000256" key="1">
    <source>
        <dbReference type="ARBA" id="ARBA00004050"/>
    </source>
</evidence>
<dbReference type="PIRSF" id="PIRSF000178">
    <property type="entry name" value="SDH_cyt_b560"/>
    <property type="match status" value="1"/>
</dbReference>
<sequence length="124" mass="13713">MSADNRPVFLDLTKYRFPMAAIMSVGHRASGIFMVMLVPFLAYLLDLSLSSSDGFAEVQAILDHWILKPIGFVALWALIHHLLSGIRFLLIDFHIGVERDTGRKSATVVTYAAPVVTLLIGVML</sequence>
<dbReference type="OrthoDB" id="9799441at2"/>
<keyword evidence="7 12" id="KW-0479">Metal-binding</keyword>
<feature type="binding site" description="axial binding residue" evidence="12">
    <location>
        <position position="81"/>
    </location>
    <ligand>
        <name>heme</name>
        <dbReference type="ChEBI" id="CHEBI:30413"/>
        <note>ligand shared with second transmembrane subunit</note>
    </ligand>
    <ligandPart>
        <name>Fe</name>
        <dbReference type="ChEBI" id="CHEBI:18248"/>
    </ligandPart>
</feature>
<dbReference type="NCBIfam" id="TIGR02970">
    <property type="entry name" value="succ_dehyd_cytB"/>
    <property type="match status" value="1"/>
</dbReference>
<evidence type="ECO:0000256" key="7">
    <source>
        <dbReference type="ARBA" id="ARBA00022723"/>
    </source>
</evidence>
<feature type="transmembrane region" description="Helical" evidence="13">
    <location>
        <begin position="105"/>
        <end position="123"/>
    </location>
</feature>
<reference evidence="14 15" key="1">
    <citation type="submission" date="2016-11" db="EMBL/GenBank/DDBJ databases">
        <title>Mixed transmission modes and dynamic genome evolution in an obligate animal-bacterial symbiosis.</title>
        <authorList>
            <person name="Russell S.L."/>
            <person name="Corbett-Detig R.B."/>
            <person name="Cavanaugh C.M."/>
        </authorList>
    </citation>
    <scope>NUCLEOTIDE SEQUENCE [LARGE SCALE GENOMIC DNA]</scope>
    <source>
        <strain evidence="14">Se-Cadez</strain>
    </source>
</reference>
<name>A0A1T2KX72_9GAMM</name>
<dbReference type="PANTHER" id="PTHR10978">
    <property type="entry name" value="SUCCINATE DEHYDROGENASE CYTOCHROME B560 SUBUNIT"/>
    <property type="match status" value="1"/>
</dbReference>
<keyword evidence="10 13" id="KW-0472">Membrane</keyword>
<evidence type="ECO:0000313" key="14">
    <source>
        <dbReference type="EMBL" id="OOZ37360.1"/>
    </source>
</evidence>
<proteinExistence type="inferred from homology"/>
<evidence type="ECO:0000256" key="8">
    <source>
        <dbReference type="ARBA" id="ARBA00022989"/>
    </source>
</evidence>
<evidence type="ECO:0000313" key="15">
    <source>
        <dbReference type="Proteomes" id="UP000190896"/>
    </source>
</evidence>
<dbReference type="GO" id="GO:0005886">
    <property type="term" value="C:plasma membrane"/>
    <property type="evidence" value="ECO:0007669"/>
    <property type="project" value="TreeGrafter"/>
</dbReference>
<gene>
    <name evidence="14" type="ORF">BOW51_02595</name>
</gene>
<dbReference type="Pfam" id="PF01127">
    <property type="entry name" value="Sdh_cyt"/>
    <property type="match status" value="1"/>
</dbReference>
<evidence type="ECO:0000256" key="4">
    <source>
        <dbReference type="ARBA" id="ARBA00020076"/>
    </source>
</evidence>
<dbReference type="RefSeq" id="WP_078485969.1">
    <property type="nucleotide sequence ID" value="NZ_MPRJ01000011.1"/>
</dbReference>
<dbReference type="GO" id="GO:0046872">
    <property type="term" value="F:metal ion binding"/>
    <property type="evidence" value="ECO:0007669"/>
    <property type="project" value="UniProtKB-KW"/>
</dbReference>
<dbReference type="PANTHER" id="PTHR10978:SF5">
    <property type="entry name" value="SUCCINATE DEHYDROGENASE CYTOCHROME B560 SUBUNIT, MITOCHONDRIAL"/>
    <property type="match status" value="1"/>
</dbReference>
<protein>
    <recommendedName>
        <fullName evidence="4">Succinate dehydrogenase cytochrome b556 subunit</fullName>
    </recommendedName>
</protein>
<dbReference type="EMBL" id="MPRJ01000011">
    <property type="protein sequence ID" value="OOZ37360.1"/>
    <property type="molecule type" value="Genomic_DNA"/>
</dbReference>
<evidence type="ECO:0000256" key="6">
    <source>
        <dbReference type="ARBA" id="ARBA00022692"/>
    </source>
</evidence>
<evidence type="ECO:0000256" key="10">
    <source>
        <dbReference type="ARBA" id="ARBA00023136"/>
    </source>
</evidence>
<keyword evidence="8 13" id="KW-1133">Transmembrane helix</keyword>
<comment type="cofactor">
    <cofactor evidence="12">
        <name>heme</name>
        <dbReference type="ChEBI" id="CHEBI:30413"/>
    </cofactor>
    <text evidence="12">The heme is bound between the two transmembrane subunits.</text>
</comment>
<comment type="subunit">
    <text evidence="11">Part of an enzyme complex containing four subunits: a flavoprotein, an iron-sulfur protein, plus two membrane-anchoring proteins, SdhC and SdhD. The complex can form homotrimers.</text>
</comment>
<feature type="transmembrane region" description="Helical" evidence="13">
    <location>
        <begin position="65"/>
        <end position="84"/>
    </location>
</feature>
<dbReference type="InterPro" id="IPR018495">
    <property type="entry name" value="Succ_DH_cyt_bsu_CS"/>
</dbReference>
<keyword evidence="9 12" id="KW-0408">Iron</keyword>
<dbReference type="Proteomes" id="UP000190896">
    <property type="component" value="Unassembled WGS sequence"/>
</dbReference>
<evidence type="ECO:0000256" key="13">
    <source>
        <dbReference type="SAM" id="Phobius"/>
    </source>
</evidence>
<keyword evidence="15" id="KW-1185">Reference proteome</keyword>
<comment type="subcellular location">
    <subcellularLocation>
        <location evidence="2">Membrane</location>
        <topology evidence="2">Multi-pass membrane protein</topology>
    </subcellularLocation>
</comment>
<dbReference type="AlphaFoldDB" id="A0A1T2KX72"/>
<evidence type="ECO:0000256" key="11">
    <source>
        <dbReference type="ARBA" id="ARBA00025912"/>
    </source>
</evidence>
<dbReference type="InterPro" id="IPR014314">
    <property type="entry name" value="Succ_DH_cytb556"/>
</dbReference>
<feature type="transmembrane region" description="Helical" evidence="13">
    <location>
        <begin position="21"/>
        <end position="45"/>
    </location>
</feature>
<dbReference type="InterPro" id="IPR000701">
    <property type="entry name" value="SuccDH_FuR_B_TM-su"/>
</dbReference>
<comment type="function">
    <text evidence="1">Membrane-anchoring subunit of succinate dehydrogenase (SDH).</text>
</comment>
<evidence type="ECO:0000256" key="2">
    <source>
        <dbReference type="ARBA" id="ARBA00004141"/>
    </source>
</evidence>
<keyword evidence="5 12" id="KW-0349">Heme</keyword>
<dbReference type="Gene3D" id="1.20.1300.10">
    <property type="entry name" value="Fumarate reductase/succinate dehydrogenase, transmembrane subunit"/>
    <property type="match status" value="1"/>
</dbReference>
<dbReference type="CDD" id="cd03499">
    <property type="entry name" value="SQR_TypeC_SdhC"/>
    <property type="match status" value="1"/>
</dbReference>
<comment type="caution">
    <text evidence="14">The sequence shown here is derived from an EMBL/GenBank/DDBJ whole genome shotgun (WGS) entry which is preliminary data.</text>
</comment>
<evidence type="ECO:0000256" key="12">
    <source>
        <dbReference type="PIRSR" id="PIRSR000178-1"/>
    </source>
</evidence>
<dbReference type="GO" id="GO:0009055">
    <property type="term" value="F:electron transfer activity"/>
    <property type="evidence" value="ECO:0007669"/>
    <property type="project" value="InterPro"/>
</dbReference>
<keyword evidence="6 13" id="KW-0812">Transmembrane</keyword>
<organism evidence="14 15">
    <name type="scientific">Solemya velesiana gill symbiont</name>
    <dbReference type="NCBI Taxonomy" id="1918948"/>
    <lineage>
        <taxon>Bacteria</taxon>
        <taxon>Pseudomonadati</taxon>
        <taxon>Pseudomonadota</taxon>
        <taxon>Gammaproteobacteria</taxon>
        <taxon>sulfur-oxidizing symbionts</taxon>
    </lineage>
</organism>
<dbReference type="PROSITE" id="PS01000">
    <property type="entry name" value="SDH_CYT_1"/>
    <property type="match status" value="1"/>
</dbReference>
<dbReference type="GO" id="GO:0006099">
    <property type="term" value="P:tricarboxylic acid cycle"/>
    <property type="evidence" value="ECO:0007669"/>
    <property type="project" value="InterPro"/>
</dbReference>
<accession>A0A1T2KX72</accession>
<dbReference type="InterPro" id="IPR034804">
    <property type="entry name" value="SQR/QFR_C/D"/>
</dbReference>
<comment type="similarity">
    <text evidence="3">Belongs to the cytochrome b560 family.</text>
</comment>
<evidence type="ECO:0000256" key="3">
    <source>
        <dbReference type="ARBA" id="ARBA00007244"/>
    </source>
</evidence>